<dbReference type="EMBL" id="VDCH01000031">
    <property type="protein sequence ID" value="TNJ37184.1"/>
    <property type="molecule type" value="Genomic_DNA"/>
</dbReference>
<dbReference type="OrthoDB" id="595179at2"/>
<feature type="chain" id="PRO_5023007093" evidence="1">
    <location>
        <begin position="24"/>
        <end position="148"/>
    </location>
</feature>
<reference evidence="2 3" key="1">
    <citation type="submission" date="2019-05" db="EMBL/GenBank/DDBJ databases">
        <title>Draft Whole-Genome sequence of the green sulfur bacterium Chlorobaculum thiosulfatiphilum DSM 249.</title>
        <authorList>
            <person name="Meyer T.E."/>
            <person name="Kyndt J.A."/>
        </authorList>
    </citation>
    <scope>NUCLEOTIDE SEQUENCE [LARGE SCALE GENOMIC DNA]</scope>
    <source>
        <strain evidence="2 3">DSM 249</strain>
    </source>
</reference>
<evidence type="ECO:0000256" key="1">
    <source>
        <dbReference type="SAM" id="SignalP"/>
    </source>
</evidence>
<evidence type="ECO:0000313" key="3">
    <source>
        <dbReference type="Proteomes" id="UP000308271"/>
    </source>
</evidence>
<name>A0A5C4S176_CHLTI</name>
<feature type="signal peptide" evidence="1">
    <location>
        <begin position="1"/>
        <end position="23"/>
    </location>
</feature>
<keyword evidence="3" id="KW-1185">Reference proteome</keyword>
<accession>A0A5C4S176</accession>
<sequence>MKSKMLMLAGVAGMLMSSPSVEALADVRVNIGGGPRAAYVIDRPPTFIQLATPGFSVSYGAPYDIVLYGNNYYLHDHGEWYRSPRYNGPWRSVRVRELPPRIRRYRIEQIRRFRDDEYRRHRDRYDRRWRDERRDDRRPDRWDGPGRN</sequence>
<organism evidence="2 3">
    <name type="scientific">Chlorobaculum thiosulfatiphilum</name>
    <name type="common">Chlorobium limicola f.sp. thiosulfatophilum</name>
    <dbReference type="NCBI Taxonomy" id="115852"/>
    <lineage>
        <taxon>Bacteria</taxon>
        <taxon>Pseudomonadati</taxon>
        <taxon>Chlorobiota</taxon>
        <taxon>Chlorobiia</taxon>
        <taxon>Chlorobiales</taxon>
        <taxon>Chlorobiaceae</taxon>
        <taxon>Chlorobaculum</taxon>
    </lineage>
</organism>
<proteinExistence type="predicted"/>
<gene>
    <name evidence="2" type="ORF">FGF66_10950</name>
</gene>
<dbReference type="Proteomes" id="UP000308271">
    <property type="component" value="Unassembled WGS sequence"/>
</dbReference>
<evidence type="ECO:0000313" key="2">
    <source>
        <dbReference type="EMBL" id="TNJ37184.1"/>
    </source>
</evidence>
<dbReference type="AlphaFoldDB" id="A0A5C4S176"/>
<comment type="caution">
    <text evidence="2">The sequence shown here is derived from an EMBL/GenBank/DDBJ whole genome shotgun (WGS) entry which is preliminary data.</text>
</comment>
<keyword evidence="1" id="KW-0732">Signal</keyword>
<protein>
    <submittedName>
        <fullName evidence="2">Uncharacterized protein</fullName>
    </submittedName>
</protein>
<dbReference type="RefSeq" id="WP_139457693.1">
    <property type="nucleotide sequence ID" value="NZ_VDCH01000031.1"/>
</dbReference>